<feature type="transmembrane region" description="Helical" evidence="6">
    <location>
        <begin position="250"/>
        <end position="270"/>
    </location>
</feature>
<feature type="transmembrane region" description="Helical" evidence="6">
    <location>
        <begin position="386"/>
        <end position="414"/>
    </location>
</feature>
<dbReference type="Proteomes" id="UP000316270">
    <property type="component" value="Chromosome 5"/>
</dbReference>
<accession>A0A517L5I3</accession>
<sequence>MDEIKTESHAELGSIDGEDIGQLSKRYGTSADRRDMYRMGKTQKLRRNFGFFSIFGFSMILLSTWETQLGTSVFGLSNGGSGGLIWVYVGTLIGMSAVIASMAEMASMAPTAGGQYHWVSEFSPRSCQKILSYVVGWLCVMGWQTGAASQAFLAGTELQSLVILNYPSYDPRPWHGTLIVIAMAAFCGMFNTLLARKLPLVEGTVLILHILGFFAIIVPLVVLSPTRATAKEVFLTFNNGKYDPSGHRPWSSTAVACLVGIIGPTVSLLGSDAATHMSEELQDASYTLPRAMIATGIFNGTLGFAMLVAFCFCLGDTTKLLESAVGKNGFPFIQVFVHATNSVGGATVMTSILIVLSTFCCITNIATASRQLFAFARDQGLPFSKFFAHVPIGWDIPLNSVLLTMLVSISLSLINIGSHAAYNNMTSLGVCALLSSYMVSISCVCIMRYRKQPLLPRRFSLGKAGFAINIFSVLFLSVVYVFCLFPPVVRPNVTEMNWSVIMYVGVMGLSMVYYFYKGRRVYVGPVEYVRKTR</sequence>
<name>A0A517L5I3_9PEZI</name>
<feature type="transmembrane region" description="Helical" evidence="6">
    <location>
        <begin position="500"/>
        <end position="516"/>
    </location>
</feature>
<evidence type="ECO:0000256" key="6">
    <source>
        <dbReference type="SAM" id="Phobius"/>
    </source>
</evidence>
<keyword evidence="8" id="KW-1185">Reference proteome</keyword>
<dbReference type="GO" id="GO:0022857">
    <property type="term" value="F:transmembrane transporter activity"/>
    <property type="evidence" value="ECO:0007669"/>
    <property type="project" value="InterPro"/>
</dbReference>
<evidence type="ECO:0000256" key="3">
    <source>
        <dbReference type="ARBA" id="ARBA00022692"/>
    </source>
</evidence>
<dbReference type="PANTHER" id="PTHR45649">
    <property type="entry name" value="AMINO-ACID PERMEASE BAT1"/>
    <property type="match status" value="1"/>
</dbReference>
<evidence type="ECO:0000256" key="1">
    <source>
        <dbReference type="ARBA" id="ARBA00004141"/>
    </source>
</evidence>
<feature type="transmembrane region" description="Helical" evidence="6">
    <location>
        <begin position="426"/>
        <end position="446"/>
    </location>
</feature>
<feature type="transmembrane region" description="Helical" evidence="6">
    <location>
        <begin position="85"/>
        <end position="109"/>
    </location>
</feature>
<dbReference type="PANTHER" id="PTHR45649:SF2">
    <property type="entry name" value="ACID PERMEASE, PUTATIVE-RELATED"/>
    <property type="match status" value="1"/>
</dbReference>
<dbReference type="InterPro" id="IPR002293">
    <property type="entry name" value="AA/rel_permease1"/>
</dbReference>
<evidence type="ECO:0000256" key="5">
    <source>
        <dbReference type="ARBA" id="ARBA00023136"/>
    </source>
</evidence>
<dbReference type="STRING" id="50376.A0A517L5I3"/>
<dbReference type="EMBL" id="CP042189">
    <property type="protein sequence ID" value="QDS70899.1"/>
    <property type="molecule type" value="Genomic_DNA"/>
</dbReference>
<feature type="transmembrane region" description="Helical" evidence="6">
    <location>
        <begin position="466"/>
        <end position="488"/>
    </location>
</feature>
<comment type="subcellular location">
    <subcellularLocation>
        <location evidence="1">Membrane</location>
        <topology evidence="1">Multi-pass membrane protein</topology>
    </subcellularLocation>
</comment>
<keyword evidence="5 6" id="KW-0472">Membrane</keyword>
<feature type="transmembrane region" description="Helical" evidence="6">
    <location>
        <begin position="206"/>
        <end position="230"/>
    </location>
</feature>
<evidence type="ECO:0000313" key="8">
    <source>
        <dbReference type="Proteomes" id="UP000316270"/>
    </source>
</evidence>
<organism evidence="7 8">
    <name type="scientific">Venturia effusa</name>
    <dbReference type="NCBI Taxonomy" id="50376"/>
    <lineage>
        <taxon>Eukaryota</taxon>
        <taxon>Fungi</taxon>
        <taxon>Dikarya</taxon>
        <taxon>Ascomycota</taxon>
        <taxon>Pezizomycotina</taxon>
        <taxon>Dothideomycetes</taxon>
        <taxon>Pleosporomycetidae</taxon>
        <taxon>Venturiales</taxon>
        <taxon>Venturiaceae</taxon>
        <taxon>Venturia</taxon>
    </lineage>
</organism>
<evidence type="ECO:0000313" key="7">
    <source>
        <dbReference type="EMBL" id="QDS70899.1"/>
    </source>
</evidence>
<evidence type="ECO:0000256" key="4">
    <source>
        <dbReference type="ARBA" id="ARBA00022989"/>
    </source>
</evidence>
<feature type="transmembrane region" description="Helical" evidence="6">
    <location>
        <begin position="48"/>
        <end position="65"/>
    </location>
</feature>
<gene>
    <name evidence="7" type="ORF">FKW77_006284</name>
</gene>
<reference evidence="7 8" key="1">
    <citation type="submission" date="2019-07" db="EMBL/GenBank/DDBJ databases">
        <title>Finished genome of Venturia effusa.</title>
        <authorList>
            <person name="Young C.A."/>
            <person name="Cox M.P."/>
            <person name="Ganley A.R.D."/>
            <person name="David W.J."/>
        </authorList>
    </citation>
    <scope>NUCLEOTIDE SEQUENCE [LARGE SCALE GENOMIC DNA]</scope>
    <source>
        <strain evidence="8">albino</strain>
    </source>
</reference>
<dbReference type="GO" id="GO:0016020">
    <property type="term" value="C:membrane"/>
    <property type="evidence" value="ECO:0007669"/>
    <property type="project" value="UniProtKB-SubCell"/>
</dbReference>
<dbReference type="AlphaFoldDB" id="A0A517L5I3"/>
<feature type="transmembrane region" description="Helical" evidence="6">
    <location>
        <begin position="335"/>
        <end position="365"/>
    </location>
</feature>
<dbReference type="Gene3D" id="1.20.1740.10">
    <property type="entry name" value="Amino acid/polyamine transporter I"/>
    <property type="match status" value="1"/>
</dbReference>
<dbReference type="Pfam" id="PF13520">
    <property type="entry name" value="AA_permease_2"/>
    <property type="match status" value="1"/>
</dbReference>
<feature type="transmembrane region" description="Helical" evidence="6">
    <location>
        <begin position="174"/>
        <end position="194"/>
    </location>
</feature>
<dbReference type="PIRSF" id="PIRSF006060">
    <property type="entry name" value="AA_transporter"/>
    <property type="match status" value="1"/>
</dbReference>
<dbReference type="OrthoDB" id="3257095at2759"/>
<keyword evidence="3 6" id="KW-0812">Transmembrane</keyword>
<protein>
    <recommendedName>
        <fullName evidence="9">Amino acid permease/ SLC12A domain-containing protein</fullName>
    </recommendedName>
</protein>
<proteinExistence type="predicted"/>
<feature type="transmembrane region" description="Helical" evidence="6">
    <location>
        <begin position="291"/>
        <end position="315"/>
    </location>
</feature>
<feature type="transmembrane region" description="Helical" evidence="6">
    <location>
        <begin position="130"/>
        <end position="154"/>
    </location>
</feature>
<evidence type="ECO:0000256" key="2">
    <source>
        <dbReference type="ARBA" id="ARBA00022448"/>
    </source>
</evidence>
<keyword evidence="4 6" id="KW-1133">Transmembrane helix</keyword>
<evidence type="ECO:0008006" key="9">
    <source>
        <dbReference type="Google" id="ProtNLM"/>
    </source>
</evidence>
<keyword evidence="2" id="KW-0813">Transport</keyword>